<reference evidence="6 7" key="1">
    <citation type="submission" date="2016-06" db="EMBL/GenBank/DDBJ databases">
        <title>Three novel species with peptidoglycan cell walls form the new genus Lacunisphaera gen. nov. in the family Opitutaceae of the verrucomicrobial subdivision 4.</title>
        <authorList>
            <person name="Rast P."/>
            <person name="Gloeckner I."/>
            <person name="Jogler M."/>
            <person name="Boedeker C."/>
            <person name="Jeske O."/>
            <person name="Wiegand S."/>
            <person name="Reinhardt R."/>
            <person name="Schumann P."/>
            <person name="Rohde M."/>
            <person name="Spring S."/>
            <person name="Gloeckner F.O."/>
            <person name="Jogler C."/>
        </authorList>
    </citation>
    <scope>NUCLEOTIDE SEQUENCE [LARGE SCALE GENOMIC DNA]</scope>
    <source>
        <strain evidence="6 7">IG16b</strain>
    </source>
</reference>
<dbReference type="STRING" id="1838286.Verru16b_01411"/>
<dbReference type="GO" id="GO:0004674">
    <property type="term" value="F:protein serine/threonine kinase activity"/>
    <property type="evidence" value="ECO:0007669"/>
    <property type="project" value="TreeGrafter"/>
</dbReference>
<dbReference type="InterPro" id="IPR017508">
    <property type="entry name" value="HipA_N1"/>
</dbReference>
<evidence type="ECO:0000313" key="6">
    <source>
        <dbReference type="EMBL" id="AOS44350.1"/>
    </source>
</evidence>
<evidence type="ECO:0000256" key="3">
    <source>
        <dbReference type="ARBA" id="ARBA00022777"/>
    </source>
</evidence>
<sequence length="425" mass="46507">MLAHRPDDAVYLLELDRAFLASGHDLSPLSMPVETFSGGSKLFRLGDTPFVGGLPGLIADSLPDAWGNRMLQLEMPAIRTPIGKLAVIGQRGPGALTFEPVLGAGTDAETAPAVLAELAKAADKLRASPVPLTEEHVNEALAKGGSSLGGAQPKSSVHLRLDGEQIERHEILIGGLPPPGYSPCVLKFAQATDEAEGAVEFAFWLMARNAGIRLPRACLVHDGERHHFAVERFDRYRRPDDTIGRRHVHSLSGMMHRKAADGAIDYEDFMRLSRRLGGAPDAIECFRRAVFNLLATNRDDHGRNHLFRYDETSRSWSLAPAFDVTPSVYNTLAGLSWLGSMVIPTKYETLMQLAKIGGIPARNAREIYDQVESATLGGWRRAAGESGVPEAMITYWEKEMFQQTRALRDDARLQTKPVAKGRGLN</sequence>
<evidence type="ECO:0000256" key="1">
    <source>
        <dbReference type="ARBA" id="ARBA00010164"/>
    </source>
</evidence>
<dbReference type="AlphaFoldDB" id="A0A1D8AU02"/>
<evidence type="ECO:0000313" key="7">
    <source>
        <dbReference type="Proteomes" id="UP000095228"/>
    </source>
</evidence>
<keyword evidence="7" id="KW-1185">Reference proteome</keyword>
<dbReference type="KEGG" id="obg:Verru16b_01411"/>
<dbReference type="PANTHER" id="PTHR37419">
    <property type="entry name" value="SERINE/THREONINE-PROTEIN KINASE TOXIN HIPA"/>
    <property type="match status" value="1"/>
</dbReference>
<dbReference type="Pfam" id="PF13657">
    <property type="entry name" value="Couple_hipA"/>
    <property type="match status" value="1"/>
</dbReference>
<keyword evidence="2" id="KW-0808">Transferase</keyword>
<feature type="domain" description="HipA N-terminal subdomain 1" evidence="5">
    <location>
        <begin position="7"/>
        <end position="98"/>
    </location>
</feature>
<evidence type="ECO:0000256" key="2">
    <source>
        <dbReference type="ARBA" id="ARBA00022679"/>
    </source>
</evidence>
<dbReference type="PANTHER" id="PTHR37419:SF8">
    <property type="entry name" value="TOXIN YJJJ"/>
    <property type="match status" value="1"/>
</dbReference>
<protein>
    <submittedName>
        <fullName evidence="6">Putative DNA-binding transcriptional regulator</fullName>
    </submittedName>
</protein>
<accession>A0A1D8AU02</accession>
<evidence type="ECO:0000259" key="5">
    <source>
        <dbReference type="Pfam" id="PF13657"/>
    </source>
</evidence>
<dbReference type="EMBL" id="CP016094">
    <property type="protein sequence ID" value="AOS44350.1"/>
    <property type="molecule type" value="Genomic_DNA"/>
</dbReference>
<organism evidence="6 7">
    <name type="scientific">Lacunisphaera limnophila</name>
    <dbReference type="NCBI Taxonomy" id="1838286"/>
    <lineage>
        <taxon>Bacteria</taxon>
        <taxon>Pseudomonadati</taxon>
        <taxon>Verrucomicrobiota</taxon>
        <taxon>Opitutia</taxon>
        <taxon>Opitutales</taxon>
        <taxon>Opitutaceae</taxon>
        <taxon>Lacunisphaera</taxon>
    </lineage>
</organism>
<dbReference type="GO" id="GO:0005829">
    <property type="term" value="C:cytosol"/>
    <property type="evidence" value="ECO:0007669"/>
    <property type="project" value="TreeGrafter"/>
</dbReference>
<dbReference type="Pfam" id="PF07804">
    <property type="entry name" value="HipA_C"/>
    <property type="match status" value="1"/>
</dbReference>
<name>A0A1D8AU02_9BACT</name>
<dbReference type="GO" id="GO:0003677">
    <property type="term" value="F:DNA binding"/>
    <property type="evidence" value="ECO:0007669"/>
    <property type="project" value="UniProtKB-KW"/>
</dbReference>
<proteinExistence type="inferred from homology"/>
<comment type="similarity">
    <text evidence="1">Belongs to the HipA Ser/Thr kinase family.</text>
</comment>
<gene>
    <name evidence="6" type="ORF">Verru16b_01411</name>
</gene>
<keyword evidence="6" id="KW-0238">DNA-binding</keyword>
<feature type="domain" description="HipA-like C-terminal" evidence="4">
    <location>
        <begin position="146"/>
        <end position="375"/>
    </location>
</feature>
<keyword evidence="3" id="KW-0418">Kinase</keyword>
<dbReference type="InterPro" id="IPR012893">
    <property type="entry name" value="HipA-like_C"/>
</dbReference>
<dbReference type="Proteomes" id="UP000095228">
    <property type="component" value="Chromosome"/>
</dbReference>
<dbReference type="InterPro" id="IPR052028">
    <property type="entry name" value="HipA_Ser/Thr_kinase"/>
</dbReference>
<evidence type="ECO:0000259" key="4">
    <source>
        <dbReference type="Pfam" id="PF07804"/>
    </source>
</evidence>